<keyword evidence="1" id="KW-0472">Membrane</keyword>
<evidence type="ECO:0000313" key="2">
    <source>
        <dbReference type="EMBL" id="KAI5430952.1"/>
    </source>
</evidence>
<gene>
    <name evidence="2" type="ORF">KIW84_035192</name>
</gene>
<dbReference type="Gramene" id="Psat03G0519200-T1">
    <property type="protein sequence ID" value="KAI5430952.1"/>
    <property type="gene ID" value="KIW84_035192"/>
</dbReference>
<dbReference type="AlphaFoldDB" id="A0A9D4Y1E6"/>
<dbReference type="Proteomes" id="UP001058974">
    <property type="component" value="Chromosome 3"/>
</dbReference>
<protein>
    <submittedName>
        <fullName evidence="2">Uncharacterized protein</fullName>
    </submittedName>
</protein>
<feature type="transmembrane region" description="Helical" evidence="1">
    <location>
        <begin position="117"/>
        <end position="134"/>
    </location>
</feature>
<accession>A0A9D4Y1E6</accession>
<dbReference type="EMBL" id="JAMSHJ010000003">
    <property type="protein sequence ID" value="KAI5430952.1"/>
    <property type="molecule type" value="Genomic_DNA"/>
</dbReference>
<proteinExistence type="predicted"/>
<keyword evidence="3" id="KW-1185">Reference proteome</keyword>
<keyword evidence="1" id="KW-1133">Transmembrane helix</keyword>
<reference evidence="2 3" key="1">
    <citation type="journal article" date="2022" name="Nat. Genet.">
        <title>Improved pea reference genome and pan-genome highlight genomic features and evolutionary characteristics.</title>
        <authorList>
            <person name="Yang T."/>
            <person name="Liu R."/>
            <person name="Luo Y."/>
            <person name="Hu S."/>
            <person name="Wang D."/>
            <person name="Wang C."/>
            <person name="Pandey M.K."/>
            <person name="Ge S."/>
            <person name="Xu Q."/>
            <person name="Li N."/>
            <person name="Li G."/>
            <person name="Huang Y."/>
            <person name="Saxena R.K."/>
            <person name="Ji Y."/>
            <person name="Li M."/>
            <person name="Yan X."/>
            <person name="He Y."/>
            <person name="Liu Y."/>
            <person name="Wang X."/>
            <person name="Xiang C."/>
            <person name="Varshney R.K."/>
            <person name="Ding H."/>
            <person name="Gao S."/>
            <person name="Zong X."/>
        </authorList>
    </citation>
    <scope>NUCLEOTIDE SEQUENCE [LARGE SCALE GENOMIC DNA]</scope>
    <source>
        <strain evidence="2 3">cv. Zhongwan 6</strain>
    </source>
</reference>
<name>A0A9D4Y1E6_PEA</name>
<keyword evidence="1" id="KW-0812">Transmembrane</keyword>
<sequence length="158" mass="19239">MEELSHHHCWKKNEEFFLMEMQYDGKISDMAQKMGAMEALLKSMYMQQNPHLSEEKLCTMIIFQHHAHRHQHMLLLIKRLETKMILKMNKMMIFNMIKMMMIFNMIKMMMIFNMIKMIMIFNMIIFKMMILMNLNTMNMIKTTIDLNIDDYVLFYGVT</sequence>
<organism evidence="2 3">
    <name type="scientific">Pisum sativum</name>
    <name type="common">Garden pea</name>
    <name type="synonym">Lathyrus oleraceus</name>
    <dbReference type="NCBI Taxonomy" id="3888"/>
    <lineage>
        <taxon>Eukaryota</taxon>
        <taxon>Viridiplantae</taxon>
        <taxon>Streptophyta</taxon>
        <taxon>Embryophyta</taxon>
        <taxon>Tracheophyta</taxon>
        <taxon>Spermatophyta</taxon>
        <taxon>Magnoliopsida</taxon>
        <taxon>eudicotyledons</taxon>
        <taxon>Gunneridae</taxon>
        <taxon>Pentapetalae</taxon>
        <taxon>rosids</taxon>
        <taxon>fabids</taxon>
        <taxon>Fabales</taxon>
        <taxon>Fabaceae</taxon>
        <taxon>Papilionoideae</taxon>
        <taxon>50 kb inversion clade</taxon>
        <taxon>NPAAA clade</taxon>
        <taxon>Hologalegina</taxon>
        <taxon>IRL clade</taxon>
        <taxon>Fabeae</taxon>
        <taxon>Lathyrus</taxon>
    </lineage>
</organism>
<evidence type="ECO:0000313" key="3">
    <source>
        <dbReference type="Proteomes" id="UP001058974"/>
    </source>
</evidence>
<comment type="caution">
    <text evidence="2">The sequence shown here is derived from an EMBL/GenBank/DDBJ whole genome shotgun (WGS) entry which is preliminary data.</text>
</comment>
<evidence type="ECO:0000256" key="1">
    <source>
        <dbReference type="SAM" id="Phobius"/>
    </source>
</evidence>